<name>A0A7N2L146_QUELO</name>
<dbReference type="Gramene" id="QL02p095432:mrna">
    <property type="protein sequence ID" value="QL02p095432:mrna"/>
    <property type="gene ID" value="QL02p095432"/>
</dbReference>
<protein>
    <recommendedName>
        <fullName evidence="9">Senescence-associated protein</fullName>
    </recommendedName>
</protein>
<feature type="transmembrane region" description="Helical" evidence="6">
    <location>
        <begin position="70"/>
        <end position="96"/>
    </location>
</feature>
<evidence type="ECO:0000313" key="7">
    <source>
        <dbReference type="EnsemblPlants" id="QL02p095432:mrna"/>
    </source>
</evidence>
<dbReference type="RefSeq" id="XP_030955018.1">
    <property type="nucleotide sequence ID" value="XM_031099158.1"/>
</dbReference>
<dbReference type="Proteomes" id="UP000594261">
    <property type="component" value="Chromosome 2"/>
</dbReference>
<dbReference type="InterPro" id="IPR018499">
    <property type="entry name" value="Tetraspanin/Peripherin"/>
</dbReference>
<dbReference type="PRINTS" id="PR00259">
    <property type="entry name" value="TMFOUR"/>
</dbReference>
<reference evidence="7" key="2">
    <citation type="submission" date="2021-01" db="UniProtKB">
        <authorList>
            <consortium name="EnsemblPlants"/>
        </authorList>
    </citation>
    <scope>IDENTIFICATION</scope>
</reference>
<dbReference type="KEGG" id="qlo:115977342"/>
<proteinExistence type="inferred from homology"/>
<dbReference type="PROSITE" id="PS00421">
    <property type="entry name" value="TM4_1"/>
    <property type="match status" value="1"/>
</dbReference>
<keyword evidence="3 6" id="KW-0812">Transmembrane</keyword>
<dbReference type="OrthoDB" id="1892640at2759"/>
<keyword evidence="4 6" id="KW-1133">Transmembrane helix</keyword>
<keyword evidence="8" id="KW-1185">Reference proteome</keyword>
<evidence type="ECO:0000256" key="1">
    <source>
        <dbReference type="ARBA" id="ARBA00004141"/>
    </source>
</evidence>
<evidence type="ECO:0000256" key="2">
    <source>
        <dbReference type="ARBA" id="ARBA00006840"/>
    </source>
</evidence>
<dbReference type="GO" id="GO:0009734">
    <property type="term" value="P:auxin-activated signaling pathway"/>
    <property type="evidence" value="ECO:0007669"/>
    <property type="project" value="InterPro"/>
</dbReference>
<feature type="transmembrane region" description="Helical" evidence="6">
    <location>
        <begin position="12"/>
        <end position="30"/>
    </location>
</feature>
<evidence type="ECO:0008006" key="9">
    <source>
        <dbReference type="Google" id="ProtNLM"/>
    </source>
</evidence>
<comment type="subcellular location">
    <subcellularLocation>
        <location evidence="1">Membrane</location>
        <topology evidence="1">Multi-pass membrane protein</topology>
    </subcellularLocation>
</comment>
<evidence type="ECO:0000313" key="8">
    <source>
        <dbReference type="Proteomes" id="UP000594261"/>
    </source>
</evidence>
<dbReference type="InterPro" id="IPR044991">
    <property type="entry name" value="TET_plant"/>
</dbReference>
<comment type="similarity">
    <text evidence="2">Belongs to the tetraspanin (TM4SF) family.</text>
</comment>
<dbReference type="PANTHER" id="PTHR32191">
    <property type="entry name" value="TETRASPANIN-8-RELATED"/>
    <property type="match status" value="1"/>
</dbReference>
<dbReference type="InParanoid" id="A0A7N2L146"/>
<feature type="transmembrane region" description="Helical" evidence="6">
    <location>
        <begin position="42"/>
        <end position="64"/>
    </location>
</feature>
<dbReference type="AlphaFoldDB" id="A0A7N2L146"/>
<organism evidence="7 8">
    <name type="scientific">Quercus lobata</name>
    <name type="common">Valley oak</name>
    <dbReference type="NCBI Taxonomy" id="97700"/>
    <lineage>
        <taxon>Eukaryota</taxon>
        <taxon>Viridiplantae</taxon>
        <taxon>Streptophyta</taxon>
        <taxon>Embryophyta</taxon>
        <taxon>Tracheophyta</taxon>
        <taxon>Spermatophyta</taxon>
        <taxon>Magnoliopsida</taxon>
        <taxon>eudicotyledons</taxon>
        <taxon>Gunneridae</taxon>
        <taxon>Pentapetalae</taxon>
        <taxon>rosids</taxon>
        <taxon>fabids</taxon>
        <taxon>Fagales</taxon>
        <taxon>Fagaceae</taxon>
        <taxon>Quercus</taxon>
    </lineage>
</organism>
<evidence type="ECO:0000256" key="5">
    <source>
        <dbReference type="ARBA" id="ARBA00023136"/>
    </source>
</evidence>
<dbReference type="InterPro" id="IPR018503">
    <property type="entry name" value="Tetraspanin_CS"/>
</dbReference>
<dbReference type="Pfam" id="PF00335">
    <property type="entry name" value="Tetraspanin"/>
    <property type="match status" value="1"/>
</dbReference>
<reference evidence="8" key="1">
    <citation type="journal article" date="2016" name="G3 (Bethesda)">
        <title>First Draft Assembly and Annotation of the Genome of a California Endemic Oak Quercus lobata Nee (Fagaceae).</title>
        <authorList>
            <person name="Sork V.L."/>
            <person name="Fitz-Gibbon S.T."/>
            <person name="Puiu D."/>
            <person name="Crepeau M."/>
            <person name="Gugger P.F."/>
            <person name="Sherman R."/>
            <person name="Stevens K."/>
            <person name="Langley C.H."/>
            <person name="Pellegrini M."/>
            <person name="Salzberg S.L."/>
        </authorList>
    </citation>
    <scope>NUCLEOTIDE SEQUENCE [LARGE SCALE GENOMIC DNA]</scope>
    <source>
        <strain evidence="8">cv. SW786</strain>
    </source>
</reference>
<dbReference type="GeneID" id="115977342"/>
<dbReference type="EnsemblPlants" id="QL02p095432:mrna">
    <property type="protein sequence ID" value="QL02p095432:mrna"/>
    <property type="gene ID" value="QL02p095432"/>
</dbReference>
<keyword evidence="5 6" id="KW-0472">Membrane</keyword>
<evidence type="ECO:0000256" key="3">
    <source>
        <dbReference type="ARBA" id="ARBA00022692"/>
    </source>
</evidence>
<evidence type="ECO:0000256" key="6">
    <source>
        <dbReference type="SAM" id="Phobius"/>
    </source>
</evidence>
<sequence length="270" mass="30609">MFRVSNNLVGILNFVTFLLSIPILAGGIWLSRQADTECERWLDKPIIALGVFLMVVSIAGLIGACCRVSWLLWFYLLVMFLLIVLLFVFTIFVFAVTNKGAGEAVSNRGYKEYRLGDYSNWLQKRVTNTKNWNKIKSCLQDSKVCTSFADKFVNDNMEQFYAENLSALQSGCCKPSNDCNFTYVKPTEWTNNNTAVASSNPDCTTWSNDPNVLCFNCQSCKAGLLDNIKSNWKKVAIVNVIFLVFLVVVYSVGCCAFRNNRKDNAYWNRQ</sequence>
<accession>A0A7N2L146</accession>
<dbReference type="GO" id="GO:0016020">
    <property type="term" value="C:membrane"/>
    <property type="evidence" value="ECO:0007669"/>
    <property type="project" value="UniProtKB-SubCell"/>
</dbReference>
<dbReference type="FunCoup" id="A0A7N2L146">
    <property type="interactions" value="328"/>
</dbReference>
<gene>
    <name evidence="7" type="primary">LOC115977342</name>
</gene>
<dbReference type="OMA" id="RRDNAYH"/>
<feature type="transmembrane region" description="Helical" evidence="6">
    <location>
        <begin position="235"/>
        <end position="253"/>
    </location>
</feature>
<evidence type="ECO:0000256" key="4">
    <source>
        <dbReference type="ARBA" id="ARBA00022989"/>
    </source>
</evidence>